<evidence type="ECO:0000256" key="11">
    <source>
        <dbReference type="ARBA" id="ARBA00022842"/>
    </source>
</evidence>
<evidence type="ECO:0000256" key="19">
    <source>
        <dbReference type="SAM" id="Phobius"/>
    </source>
</evidence>
<comment type="cofactor">
    <cofactor evidence="1">
        <name>Mg(2+)</name>
        <dbReference type="ChEBI" id="CHEBI:18420"/>
    </cofactor>
</comment>
<accession>A0ABX4MGN9</accession>
<comment type="function">
    <text evidence="14">Joins adenosylcobinamide-GDP and alpha-ribazole to generate adenosylcobalamin (Ado-cobalamin). Also synthesizes adenosylcobalamin 5'-phosphate from adenosylcobinamide-GDP and alpha-ribazole 5'-phosphate.</text>
</comment>
<comment type="similarity">
    <text evidence="4">Belongs to the CobS family.</text>
</comment>
<evidence type="ECO:0000256" key="3">
    <source>
        <dbReference type="ARBA" id="ARBA00004663"/>
    </source>
</evidence>
<keyword evidence="12 19" id="KW-1133">Transmembrane helix</keyword>
<reference evidence="20" key="1">
    <citation type="submission" date="2017-09" db="EMBL/GenBank/DDBJ databases">
        <authorList>
            <person name="Campbell M.A."/>
            <person name="Lukasik P."/>
            <person name="Simon C."/>
            <person name="McCutcheon J.P."/>
        </authorList>
    </citation>
    <scope>NUCLEOTIDE SEQUENCE [LARGE SCALE GENOMIC DNA]</scope>
    <source>
        <strain evidence="20">TRYCRA</strain>
    </source>
</reference>
<comment type="catalytic activity">
    <reaction evidence="18">
        <text>alpha-ribazole 5'-phosphate + adenosylcob(III)inamide-GDP = adenosylcob(III)alamin 5'-phosphate + GMP + H(+)</text>
        <dbReference type="Rhea" id="RHEA:23560"/>
        <dbReference type="ChEBI" id="CHEBI:15378"/>
        <dbReference type="ChEBI" id="CHEBI:57918"/>
        <dbReference type="ChEBI" id="CHEBI:58115"/>
        <dbReference type="ChEBI" id="CHEBI:60487"/>
        <dbReference type="ChEBI" id="CHEBI:60493"/>
        <dbReference type="EC" id="2.7.8.26"/>
    </reaction>
</comment>
<keyword evidence="13 19" id="KW-0472">Membrane</keyword>
<evidence type="ECO:0000256" key="7">
    <source>
        <dbReference type="ARBA" id="ARBA00022475"/>
    </source>
</evidence>
<dbReference type="InterPro" id="IPR003805">
    <property type="entry name" value="CobS"/>
</dbReference>
<dbReference type="PANTHER" id="PTHR34148">
    <property type="entry name" value="ADENOSYLCOBINAMIDE-GDP RIBAZOLETRANSFERASE"/>
    <property type="match status" value="1"/>
</dbReference>
<evidence type="ECO:0000256" key="13">
    <source>
        <dbReference type="ARBA" id="ARBA00023136"/>
    </source>
</evidence>
<proteinExistence type="inferred from homology"/>
<evidence type="ECO:0000256" key="4">
    <source>
        <dbReference type="ARBA" id="ARBA00010561"/>
    </source>
</evidence>
<evidence type="ECO:0000256" key="8">
    <source>
        <dbReference type="ARBA" id="ARBA00022573"/>
    </source>
</evidence>
<evidence type="ECO:0000256" key="5">
    <source>
        <dbReference type="ARBA" id="ARBA00013200"/>
    </source>
</evidence>
<feature type="transmembrane region" description="Helical" evidence="19">
    <location>
        <begin position="31"/>
        <end position="51"/>
    </location>
</feature>
<feature type="transmembrane region" description="Helical" evidence="19">
    <location>
        <begin position="103"/>
        <end position="123"/>
    </location>
</feature>
<evidence type="ECO:0000256" key="10">
    <source>
        <dbReference type="ARBA" id="ARBA00022692"/>
    </source>
</evidence>
<comment type="caution">
    <text evidence="20">The sequence shown here is derived from an EMBL/GenBank/DDBJ whole genome shotgun (WGS) entry which is preliminary data.</text>
</comment>
<keyword evidence="7" id="KW-1003">Cell membrane</keyword>
<dbReference type="EC" id="2.7.8.26" evidence="5"/>
<comment type="subcellular location">
    <subcellularLocation>
        <location evidence="2">Cell membrane</location>
        <topology evidence="2">Multi-pass membrane protein</topology>
    </subcellularLocation>
</comment>
<evidence type="ECO:0000256" key="1">
    <source>
        <dbReference type="ARBA" id="ARBA00001946"/>
    </source>
</evidence>
<sequence>MFISIIKLSNKVSNCLKLLSNLKLNSNPMTLSIQTLFLSTTIIQALCDLIFLWKTNRICIVIYLILRGFLTNWIHEDALSDCADSNIKQNVRTRLELIKMPTIGAYGASILTSTILLEFVLLSSVNPSKLLVTCTTCSAIGYFFMALHWHTTPHAYNYNYYQPKRISLLIWLFLLLIILLIELNFIRTIAIILTNFSLLLGFNLWSLYKFGGHTGNTIGAFKKLSEVLSLISLMN</sequence>
<evidence type="ECO:0000313" key="20">
    <source>
        <dbReference type="EMBL" id="PIM95868.1"/>
    </source>
</evidence>
<protein>
    <recommendedName>
        <fullName evidence="6">Adenosylcobinamide-GDP ribazoletransferase</fullName>
        <ecNumber evidence="5">2.7.8.26</ecNumber>
    </recommendedName>
    <alternativeName>
        <fullName evidence="16">Cobalamin synthase</fullName>
    </alternativeName>
    <alternativeName>
        <fullName evidence="15">Cobalamin-5'-phosphate synthase</fullName>
    </alternativeName>
</protein>
<evidence type="ECO:0000256" key="15">
    <source>
        <dbReference type="ARBA" id="ARBA00032605"/>
    </source>
</evidence>
<feature type="transmembrane region" description="Helical" evidence="19">
    <location>
        <begin position="58"/>
        <end position="75"/>
    </location>
</feature>
<keyword evidence="10 19" id="KW-0812">Transmembrane</keyword>
<feature type="transmembrane region" description="Helical" evidence="19">
    <location>
        <begin position="130"/>
        <end position="149"/>
    </location>
</feature>
<evidence type="ECO:0000256" key="18">
    <source>
        <dbReference type="ARBA" id="ARBA00049504"/>
    </source>
</evidence>
<feature type="transmembrane region" description="Helical" evidence="19">
    <location>
        <begin position="169"/>
        <end position="202"/>
    </location>
</feature>
<keyword evidence="8" id="KW-0169">Cobalamin biosynthesis</keyword>
<organism evidence="20 21">
    <name type="scientific">Candidatus Hodgkinia cicadicola</name>
    <dbReference type="NCBI Taxonomy" id="573658"/>
    <lineage>
        <taxon>Bacteria</taxon>
        <taxon>Pseudomonadati</taxon>
        <taxon>Pseudomonadota</taxon>
        <taxon>Alphaproteobacteria</taxon>
        <taxon>Hyphomicrobiales</taxon>
        <taxon>Candidatus Hodgkinia</taxon>
    </lineage>
</organism>
<dbReference type="EMBL" id="NXGP01000021">
    <property type="protein sequence ID" value="PIM95868.1"/>
    <property type="molecule type" value="Genomic_DNA"/>
</dbReference>
<gene>
    <name evidence="20" type="primary">cobS</name>
    <name evidence="20" type="ORF">trycra_39</name>
</gene>
<dbReference type="PANTHER" id="PTHR34148:SF1">
    <property type="entry name" value="ADENOSYLCOBINAMIDE-GDP RIBAZOLETRANSFERASE"/>
    <property type="match status" value="1"/>
</dbReference>
<dbReference type="Pfam" id="PF02654">
    <property type="entry name" value="CobS"/>
    <property type="match status" value="1"/>
</dbReference>
<evidence type="ECO:0000256" key="9">
    <source>
        <dbReference type="ARBA" id="ARBA00022679"/>
    </source>
</evidence>
<evidence type="ECO:0000313" key="21">
    <source>
        <dbReference type="Proteomes" id="UP000228979"/>
    </source>
</evidence>
<evidence type="ECO:0000256" key="12">
    <source>
        <dbReference type="ARBA" id="ARBA00022989"/>
    </source>
</evidence>
<comment type="catalytic activity">
    <reaction evidence="17">
        <text>alpha-ribazole + adenosylcob(III)inamide-GDP = adenosylcob(III)alamin + GMP + H(+)</text>
        <dbReference type="Rhea" id="RHEA:16049"/>
        <dbReference type="ChEBI" id="CHEBI:10329"/>
        <dbReference type="ChEBI" id="CHEBI:15378"/>
        <dbReference type="ChEBI" id="CHEBI:18408"/>
        <dbReference type="ChEBI" id="CHEBI:58115"/>
        <dbReference type="ChEBI" id="CHEBI:60487"/>
        <dbReference type="EC" id="2.7.8.26"/>
    </reaction>
</comment>
<evidence type="ECO:0000256" key="6">
    <source>
        <dbReference type="ARBA" id="ARBA00015850"/>
    </source>
</evidence>
<keyword evidence="11" id="KW-0460">Magnesium</keyword>
<evidence type="ECO:0000256" key="16">
    <source>
        <dbReference type="ARBA" id="ARBA00032853"/>
    </source>
</evidence>
<keyword evidence="9" id="KW-0808">Transferase</keyword>
<evidence type="ECO:0000256" key="2">
    <source>
        <dbReference type="ARBA" id="ARBA00004651"/>
    </source>
</evidence>
<evidence type="ECO:0000256" key="14">
    <source>
        <dbReference type="ARBA" id="ARBA00025228"/>
    </source>
</evidence>
<keyword evidence="21" id="KW-1185">Reference proteome</keyword>
<evidence type="ECO:0000256" key="17">
    <source>
        <dbReference type="ARBA" id="ARBA00048623"/>
    </source>
</evidence>
<name>A0ABX4MGN9_9HYPH</name>
<comment type="pathway">
    <text evidence="3">Cofactor biosynthesis; adenosylcobalamin biosynthesis; adenosylcobalamin from cob(II)yrinate a,c-diamide: step 7/7.</text>
</comment>
<dbReference type="Proteomes" id="UP000228979">
    <property type="component" value="Unassembled WGS sequence"/>
</dbReference>